<dbReference type="GO" id="GO:0016853">
    <property type="term" value="F:isomerase activity"/>
    <property type="evidence" value="ECO:0007669"/>
    <property type="project" value="UniProtKB-KW"/>
</dbReference>
<dbReference type="SUPFAM" id="SSF51658">
    <property type="entry name" value="Xylose isomerase-like"/>
    <property type="match status" value="1"/>
</dbReference>
<dbReference type="AlphaFoldDB" id="A0A4R2JG08"/>
<evidence type="ECO:0000313" key="2">
    <source>
        <dbReference type="EMBL" id="TCO58701.1"/>
    </source>
</evidence>
<accession>A0A4R2JG08</accession>
<keyword evidence="3" id="KW-1185">Reference proteome</keyword>
<dbReference type="Pfam" id="PF01261">
    <property type="entry name" value="AP_endonuc_2"/>
    <property type="match status" value="1"/>
</dbReference>
<dbReference type="Proteomes" id="UP000295680">
    <property type="component" value="Unassembled WGS sequence"/>
</dbReference>
<dbReference type="PANTHER" id="PTHR12110:SF21">
    <property type="entry name" value="XYLOSE ISOMERASE-LIKE TIM BARREL DOMAIN-CONTAINING PROTEIN"/>
    <property type="match status" value="1"/>
</dbReference>
<dbReference type="EMBL" id="SLWS01000005">
    <property type="protein sequence ID" value="TCO58701.1"/>
    <property type="molecule type" value="Genomic_DNA"/>
</dbReference>
<gene>
    <name evidence="2" type="ORF">EV192_105772</name>
</gene>
<protein>
    <submittedName>
        <fullName evidence="2">Sugar phosphate isomerase/epimerase</fullName>
    </submittedName>
</protein>
<evidence type="ECO:0000313" key="3">
    <source>
        <dbReference type="Proteomes" id="UP000295680"/>
    </source>
</evidence>
<dbReference type="InterPro" id="IPR036237">
    <property type="entry name" value="Xyl_isomerase-like_sf"/>
</dbReference>
<keyword evidence="2" id="KW-0413">Isomerase</keyword>
<dbReference type="RefSeq" id="WP_132119628.1">
    <property type="nucleotide sequence ID" value="NZ_SLWS01000005.1"/>
</dbReference>
<reference evidence="2 3" key="1">
    <citation type="submission" date="2019-03" db="EMBL/GenBank/DDBJ databases">
        <title>Genomic Encyclopedia of Type Strains, Phase IV (KMG-IV): sequencing the most valuable type-strain genomes for metagenomic binning, comparative biology and taxonomic classification.</title>
        <authorList>
            <person name="Goeker M."/>
        </authorList>
    </citation>
    <scope>NUCLEOTIDE SEQUENCE [LARGE SCALE GENOMIC DNA]</scope>
    <source>
        <strain evidence="2 3">DSM 45934</strain>
    </source>
</reference>
<feature type="domain" description="Xylose isomerase-like TIM barrel" evidence="1">
    <location>
        <begin position="19"/>
        <end position="236"/>
    </location>
</feature>
<dbReference type="InterPro" id="IPR050312">
    <property type="entry name" value="IolE/XylAMocC-like"/>
</dbReference>
<proteinExistence type="predicted"/>
<evidence type="ECO:0000259" key="1">
    <source>
        <dbReference type="Pfam" id="PF01261"/>
    </source>
</evidence>
<dbReference type="PANTHER" id="PTHR12110">
    <property type="entry name" value="HYDROXYPYRUVATE ISOMERASE"/>
    <property type="match status" value="1"/>
</dbReference>
<sequence length="251" mass="26706">MLGFSTLGCPGRPLAEVAELARAYGIACVELRCADDEPVHVGMSGDDRERARRDLAGLVINSLASYYRLCDDPVDKLAAHVELAHDLGVAAIRVFPGRSPETSVDLAAERLAAAAQIAGGVTLLVETHDLLLRGKEIAAVLQRSGVSGVGAVWDCMHTWRAGESPAEAAEALRPWLGELQIKDAASAQDRRPLVPGTGTVPIAETLAAAQDFTGPVVLEHETRWYADAAPFEDSLAAFVRMMMGDVVDQPD</sequence>
<dbReference type="Gene3D" id="3.20.20.150">
    <property type="entry name" value="Divalent-metal-dependent TIM barrel enzymes"/>
    <property type="match status" value="1"/>
</dbReference>
<name>A0A4R2JG08_9PSEU</name>
<comment type="caution">
    <text evidence="2">The sequence shown here is derived from an EMBL/GenBank/DDBJ whole genome shotgun (WGS) entry which is preliminary data.</text>
</comment>
<dbReference type="InterPro" id="IPR013022">
    <property type="entry name" value="Xyl_isomerase-like_TIM-brl"/>
</dbReference>
<organism evidence="2 3">
    <name type="scientific">Actinocrispum wychmicini</name>
    <dbReference type="NCBI Taxonomy" id="1213861"/>
    <lineage>
        <taxon>Bacteria</taxon>
        <taxon>Bacillati</taxon>
        <taxon>Actinomycetota</taxon>
        <taxon>Actinomycetes</taxon>
        <taxon>Pseudonocardiales</taxon>
        <taxon>Pseudonocardiaceae</taxon>
        <taxon>Actinocrispum</taxon>
    </lineage>
</organism>
<dbReference type="OrthoDB" id="9815124at2"/>